<evidence type="ECO:0000313" key="3">
    <source>
        <dbReference type="Proteomes" id="UP000324222"/>
    </source>
</evidence>
<dbReference type="Proteomes" id="UP000324222">
    <property type="component" value="Unassembled WGS sequence"/>
</dbReference>
<accession>A0A5B7IYL2</accession>
<keyword evidence="3" id="KW-1185">Reference proteome</keyword>
<name>A0A5B7IYL2_PORTR</name>
<dbReference type="EMBL" id="VSRR010074400">
    <property type="protein sequence ID" value="MPC87399.1"/>
    <property type="molecule type" value="Genomic_DNA"/>
</dbReference>
<gene>
    <name evidence="2" type="ORF">E2C01_082260</name>
</gene>
<feature type="compositionally biased region" description="Polar residues" evidence="1">
    <location>
        <begin position="102"/>
        <end position="116"/>
    </location>
</feature>
<proteinExistence type="predicted"/>
<dbReference type="AlphaFoldDB" id="A0A5B7IYL2"/>
<evidence type="ECO:0000256" key="1">
    <source>
        <dbReference type="SAM" id="MobiDB-lite"/>
    </source>
</evidence>
<sequence length="116" mass="12387">MHVCLKVSISQASGRKDELKILPHTSRSSCVAKRESSIGLKESPARAVRGNVAEGSGWVVAVTQADHDEDSLITALDNDELENERQSSHGATLPNPHAQVGHSVQSFSSGRQDSSL</sequence>
<comment type="caution">
    <text evidence="2">The sequence shown here is derived from an EMBL/GenBank/DDBJ whole genome shotgun (WGS) entry which is preliminary data.</text>
</comment>
<organism evidence="2 3">
    <name type="scientific">Portunus trituberculatus</name>
    <name type="common">Swimming crab</name>
    <name type="synonym">Neptunus trituberculatus</name>
    <dbReference type="NCBI Taxonomy" id="210409"/>
    <lineage>
        <taxon>Eukaryota</taxon>
        <taxon>Metazoa</taxon>
        <taxon>Ecdysozoa</taxon>
        <taxon>Arthropoda</taxon>
        <taxon>Crustacea</taxon>
        <taxon>Multicrustacea</taxon>
        <taxon>Malacostraca</taxon>
        <taxon>Eumalacostraca</taxon>
        <taxon>Eucarida</taxon>
        <taxon>Decapoda</taxon>
        <taxon>Pleocyemata</taxon>
        <taxon>Brachyura</taxon>
        <taxon>Eubrachyura</taxon>
        <taxon>Portunoidea</taxon>
        <taxon>Portunidae</taxon>
        <taxon>Portuninae</taxon>
        <taxon>Portunus</taxon>
    </lineage>
</organism>
<feature type="region of interest" description="Disordered" evidence="1">
    <location>
        <begin position="78"/>
        <end position="116"/>
    </location>
</feature>
<reference evidence="2 3" key="1">
    <citation type="submission" date="2019-05" db="EMBL/GenBank/DDBJ databases">
        <title>Another draft genome of Portunus trituberculatus and its Hox gene families provides insights of decapod evolution.</title>
        <authorList>
            <person name="Jeong J.-H."/>
            <person name="Song I."/>
            <person name="Kim S."/>
            <person name="Choi T."/>
            <person name="Kim D."/>
            <person name="Ryu S."/>
            <person name="Kim W."/>
        </authorList>
    </citation>
    <scope>NUCLEOTIDE SEQUENCE [LARGE SCALE GENOMIC DNA]</scope>
    <source>
        <tissue evidence="2">Muscle</tissue>
    </source>
</reference>
<evidence type="ECO:0000313" key="2">
    <source>
        <dbReference type="EMBL" id="MPC87399.1"/>
    </source>
</evidence>
<protein>
    <submittedName>
        <fullName evidence="2">Uncharacterized protein</fullName>
    </submittedName>
</protein>